<organism evidence="2 3">
    <name type="scientific">Verruconis gallopava</name>
    <dbReference type="NCBI Taxonomy" id="253628"/>
    <lineage>
        <taxon>Eukaryota</taxon>
        <taxon>Fungi</taxon>
        <taxon>Dikarya</taxon>
        <taxon>Ascomycota</taxon>
        <taxon>Pezizomycotina</taxon>
        <taxon>Dothideomycetes</taxon>
        <taxon>Pleosporomycetidae</taxon>
        <taxon>Venturiales</taxon>
        <taxon>Sympoventuriaceae</taxon>
        <taxon>Verruconis</taxon>
    </lineage>
</organism>
<gene>
    <name evidence="2" type="ORF">PV09_06904</name>
</gene>
<dbReference type="Proteomes" id="UP000053259">
    <property type="component" value="Unassembled WGS sequence"/>
</dbReference>
<dbReference type="RefSeq" id="XP_016211596.1">
    <property type="nucleotide sequence ID" value="XM_016360610.1"/>
</dbReference>
<dbReference type="PANTHER" id="PTHR43591">
    <property type="entry name" value="METHYLTRANSFERASE"/>
    <property type="match status" value="1"/>
</dbReference>
<dbReference type="Gene3D" id="3.40.50.150">
    <property type="entry name" value="Vaccinia Virus protein VP39"/>
    <property type="match status" value="1"/>
</dbReference>
<evidence type="ECO:0000256" key="1">
    <source>
        <dbReference type="SAM" id="MobiDB-lite"/>
    </source>
</evidence>
<dbReference type="CDD" id="cd02440">
    <property type="entry name" value="AdoMet_MTases"/>
    <property type="match status" value="1"/>
</dbReference>
<reference evidence="2 3" key="1">
    <citation type="submission" date="2015-01" db="EMBL/GenBank/DDBJ databases">
        <title>The Genome Sequence of Ochroconis gallopava CBS43764.</title>
        <authorList>
            <consortium name="The Broad Institute Genomics Platform"/>
            <person name="Cuomo C."/>
            <person name="de Hoog S."/>
            <person name="Gorbushina A."/>
            <person name="Stielow B."/>
            <person name="Teixiera M."/>
            <person name="Abouelleil A."/>
            <person name="Chapman S.B."/>
            <person name="Priest M."/>
            <person name="Young S.K."/>
            <person name="Wortman J."/>
            <person name="Nusbaum C."/>
            <person name="Birren B."/>
        </authorList>
    </citation>
    <scope>NUCLEOTIDE SEQUENCE [LARGE SCALE GENOMIC DNA]</scope>
    <source>
        <strain evidence="2 3">CBS 43764</strain>
    </source>
</reference>
<keyword evidence="3" id="KW-1185">Reference proteome</keyword>
<name>A0A0D1YLL2_9PEZI</name>
<proteinExistence type="predicted"/>
<dbReference type="HOGENOM" id="CLU_010595_7_1_1"/>
<dbReference type="GeneID" id="27314877"/>
<evidence type="ECO:0000313" key="3">
    <source>
        <dbReference type="Proteomes" id="UP000053259"/>
    </source>
</evidence>
<dbReference type="InterPro" id="IPR029063">
    <property type="entry name" value="SAM-dependent_MTases_sf"/>
</dbReference>
<dbReference type="SUPFAM" id="SSF53335">
    <property type="entry name" value="S-adenosyl-L-methionine-dependent methyltransferases"/>
    <property type="match status" value="1"/>
</dbReference>
<dbReference type="Pfam" id="PF13489">
    <property type="entry name" value="Methyltransf_23"/>
    <property type="match status" value="1"/>
</dbReference>
<dbReference type="STRING" id="253628.A0A0D1YLL2"/>
<feature type="region of interest" description="Disordered" evidence="1">
    <location>
        <begin position="1"/>
        <end position="22"/>
    </location>
</feature>
<accession>A0A0D1YLL2</accession>
<dbReference type="OrthoDB" id="2013972at2759"/>
<sequence>MADISSNIHVDTNDEDSSFGDSDILSDTTSLKSSILNYHYENGRRYHAYRKGSYWGPNDEQAADNLDIAHHIFNLTLGGKLYLAPIGEDIHRVLDVGTGTGIWAIDFADQHPSASVIGTDLSPIQPTDIPPNLQFEIDDCTEEWLYAKDSFDFIHVRCLYGSIADWPAFYKQVFSHLKPGGWIEQVEGSVVPKSDDGTVKPGSPLHKWGELSLKCGDLFGKTLLVVDEAKQNIIDTGFIDVVEHRYKWPIGDWPRDPHLKEIGMYNRLFWEDGIEGWSMYLLTNVLKWSREEVMVYLAQVRSALRDRSIHAYIEISVVYGRKPPKRETDTEG</sequence>
<dbReference type="GO" id="GO:0008168">
    <property type="term" value="F:methyltransferase activity"/>
    <property type="evidence" value="ECO:0007669"/>
    <property type="project" value="TreeGrafter"/>
</dbReference>
<evidence type="ECO:0008006" key="4">
    <source>
        <dbReference type="Google" id="ProtNLM"/>
    </source>
</evidence>
<dbReference type="VEuPathDB" id="FungiDB:PV09_06904"/>
<feature type="compositionally biased region" description="Polar residues" evidence="1">
    <location>
        <begin position="1"/>
        <end position="10"/>
    </location>
</feature>
<dbReference type="EMBL" id="KN847553">
    <property type="protein sequence ID" value="KIW01727.1"/>
    <property type="molecule type" value="Genomic_DNA"/>
</dbReference>
<protein>
    <recommendedName>
        <fullName evidence="4">Methyltransferase domain-containing protein</fullName>
    </recommendedName>
</protein>
<dbReference type="InParanoid" id="A0A0D1YLL2"/>
<evidence type="ECO:0000313" key="2">
    <source>
        <dbReference type="EMBL" id="KIW01727.1"/>
    </source>
</evidence>
<dbReference type="AlphaFoldDB" id="A0A0D1YLL2"/>
<dbReference type="PANTHER" id="PTHR43591:SF24">
    <property type="entry name" value="2-METHOXY-6-POLYPRENYL-1,4-BENZOQUINOL METHYLASE, MITOCHONDRIAL"/>
    <property type="match status" value="1"/>
</dbReference>